<proteinExistence type="predicted"/>
<reference evidence="5" key="2">
    <citation type="submission" date="2020-03" db="EMBL/GenBank/DDBJ databases">
        <title>Walnut 2.0.</title>
        <authorList>
            <person name="Marrano A."/>
            <person name="Britton M."/>
            <person name="Zimin A.V."/>
            <person name="Zaini P.A."/>
            <person name="Workman R."/>
            <person name="Puiu D."/>
            <person name="Bianco L."/>
            <person name="Allen B.J."/>
            <person name="Troggio M."/>
            <person name="Leslie C.A."/>
            <person name="Timp W."/>
            <person name="Dendekar A."/>
            <person name="Salzberg S.L."/>
            <person name="Neale D.B."/>
        </authorList>
    </citation>
    <scope>NUCLEOTIDE SEQUENCE</scope>
    <source>
        <tissue evidence="5">Leaves</tissue>
    </source>
</reference>
<dbReference type="PANTHER" id="PTHR47991">
    <property type="entry name" value="OXOGLUTARATE/IRON-DEPENDENT DIOXYGENASE"/>
    <property type="match status" value="1"/>
</dbReference>
<keyword evidence="3" id="KW-0408">Iron</keyword>
<keyword evidence="2" id="KW-0847">Vitamin C</keyword>
<evidence type="ECO:0000256" key="1">
    <source>
        <dbReference type="ARBA" id="ARBA00022723"/>
    </source>
</evidence>
<dbReference type="Proteomes" id="UP000619265">
    <property type="component" value="Unassembled WGS sequence"/>
</dbReference>
<dbReference type="Gene3D" id="2.60.120.330">
    <property type="entry name" value="B-lactam Antibiotic, Isopenicillin N Synthase, Chain"/>
    <property type="match status" value="1"/>
</dbReference>
<evidence type="ECO:0000256" key="3">
    <source>
        <dbReference type="ARBA" id="ARBA00023004"/>
    </source>
</evidence>
<dbReference type="GO" id="GO:0046872">
    <property type="term" value="F:metal ion binding"/>
    <property type="evidence" value="ECO:0007669"/>
    <property type="project" value="UniProtKB-KW"/>
</dbReference>
<dbReference type="Pfam" id="PF03171">
    <property type="entry name" value="2OG-FeII_Oxy"/>
    <property type="match status" value="1"/>
</dbReference>
<evidence type="ECO:0000259" key="4">
    <source>
        <dbReference type="PROSITE" id="PS51471"/>
    </source>
</evidence>
<feature type="domain" description="Fe2OG dioxygenase" evidence="4">
    <location>
        <begin position="23"/>
        <end position="124"/>
    </location>
</feature>
<protein>
    <recommendedName>
        <fullName evidence="4">Fe2OG dioxygenase domain-containing protein</fullName>
    </recommendedName>
</protein>
<reference evidence="5" key="1">
    <citation type="submission" date="2015-10" db="EMBL/GenBank/DDBJ databases">
        <authorList>
            <person name="Martinez-Garcia P.J."/>
            <person name="Crepeau M.W."/>
            <person name="Puiu D."/>
            <person name="Gonzalez-Ibeas D."/>
            <person name="Whalen J."/>
            <person name="Stevens K."/>
            <person name="Paul R."/>
            <person name="Butterfield T."/>
            <person name="Britton M."/>
            <person name="Reagan R."/>
            <person name="Chakraborty S."/>
            <person name="Walawage S.L."/>
            <person name="Vasquez-Gross H.A."/>
            <person name="Cardeno C."/>
            <person name="Famula R."/>
            <person name="Pratt K."/>
            <person name="Kuruganti S."/>
            <person name="Aradhya M.K."/>
            <person name="Leslie C.A."/>
            <person name="Dandekar A.M."/>
            <person name="Salzberg S.L."/>
            <person name="Wegrzyn J.L."/>
            <person name="Langley C.H."/>
            <person name="Neale D.B."/>
        </authorList>
    </citation>
    <scope>NUCLEOTIDE SEQUENCE</scope>
    <source>
        <tissue evidence="5">Leaves</tissue>
    </source>
</reference>
<name>A0A834D3U3_JUGRE</name>
<evidence type="ECO:0000313" key="6">
    <source>
        <dbReference type="Proteomes" id="UP000619265"/>
    </source>
</evidence>
<organism evidence="5 6">
    <name type="scientific">Juglans regia</name>
    <name type="common">English walnut</name>
    <dbReference type="NCBI Taxonomy" id="51240"/>
    <lineage>
        <taxon>Eukaryota</taxon>
        <taxon>Viridiplantae</taxon>
        <taxon>Streptophyta</taxon>
        <taxon>Embryophyta</taxon>
        <taxon>Tracheophyta</taxon>
        <taxon>Spermatophyta</taxon>
        <taxon>Magnoliopsida</taxon>
        <taxon>eudicotyledons</taxon>
        <taxon>Gunneridae</taxon>
        <taxon>Pentapetalae</taxon>
        <taxon>rosids</taxon>
        <taxon>fabids</taxon>
        <taxon>Fagales</taxon>
        <taxon>Juglandaceae</taxon>
        <taxon>Juglans</taxon>
    </lineage>
</organism>
<dbReference type="PROSITE" id="PS51471">
    <property type="entry name" value="FE2OG_OXY"/>
    <property type="match status" value="1"/>
</dbReference>
<accession>A0A834D3U3</accession>
<comment type="caution">
    <text evidence="5">The sequence shown here is derived from an EMBL/GenBank/DDBJ whole genome shotgun (WGS) entry which is preliminary data.</text>
</comment>
<gene>
    <name evidence="5" type="ORF">F2P56_008006</name>
</gene>
<dbReference type="InterPro" id="IPR044861">
    <property type="entry name" value="IPNS-like_FE2OG_OXY"/>
</dbReference>
<evidence type="ECO:0000313" key="5">
    <source>
        <dbReference type="EMBL" id="KAF5476275.1"/>
    </source>
</evidence>
<keyword evidence="1" id="KW-0479">Metal-binding</keyword>
<dbReference type="InterPro" id="IPR027443">
    <property type="entry name" value="IPNS-like_sf"/>
</dbReference>
<dbReference type="SUPFAM" id="SSF51197">
    <property type="entry name" value="Clavaminate synthase-like"/>
    <property type="match status" value="1"/>
</dbReference>
<dbReference type="InterPro" id="IPR050295">
    <property type="entry name" value="Plant_2OG-oxidoreductases"/>
</dbReference>
<dbReference type="Gramene" id="Jr03_25760_p1">
    <property type="protein sequence ID" value="cds.Jr03_25760_p1"/>
    <property type="gene ID" value="Jr03_25760"/>
</dbReference>
<dbReference type="InterPro" id="IPR005123">
    <property type="entry name" value="Oxoglu/Fe-dep_dioxygenase_dom"/>
</dbReference>
<dbReference type="EMBL" id="LIHL02000003">
    <property type="protein sequence ID" value="KAF5476275.1"/>
    <property type="molecule type" value="Genomic_DNA"/>
</dbReference>
<evidence type="ECO:0000256" key="2">
    <source>
        <dbReference type="ARBA" id="ARBA00022896"/>
    </source>
</evidence>
<dbReference type="GO" id="GO:0031418">
    <property type="term" value="F:L-ascorbic acid binding"/>
    <property type="evidence" value="ECO:0007669"/>
    <property type="project" value="UniProtKB-KW"/>
</dbReference>
<sequence>MEVLSINLGLGKEYLQNEFGGENIGACLRVNFYPKCPQPDLTLGLSPHSDPGGLTLLLPDDDVSGLQIRKCNDWVTVKPVPNAFIVNVGDQIQVLSNAIYKSVEHRVIVNAVKDRVSLALFYNPKSDLLIEPAKHLVTEDRPALYPPMTFDEYRLYIRTKGPCGKAQVESLKSPR</sequence>
<dbReference type="AlphaFoldDB" id="A0A834D3U3"/>